<keyword evidence="2" id="KW-0813">Transport</keyword>
<dbReference type="PROSITE" id="PS51257">
    <property type="entry name" value="PROKAR_LIPOPROTEIN"/>
    <property type="match status" value="1"/>
</dbReference>
<comment type="similarity">
    <text evidence="1">Belongs to the bacterial solute-binding protein 1 family.</text>
</comment>
<evidence type="ECO:0000313" key="5">
    <source>
        <dbReference type="Proteomes" id="UP000622860"/>
    </source>
</evidence>
<evidence type="ECO:0000256" key="2">
    <source>
        <dbReference type="ARBA" id="ARBA00022448"/>
    </source>
</evidence>
<proteinExistence type="inferred from homology"/>
<keyword evidence="3" id="KW-0732">Signal</keyword>
<dbReference type="Gene3D" id="3.40.190.10">
    <property type="entry name" value="Periplasmic binding protein-like II"/>
    <property type="match status" value="1"/>
</dbReference>
<evidence type="ECO:0000313" key="4">
    <source>
        <dbReference type="EMBL" id="GGG72829.1"/>
    </source>
</evidence>
<dbReference type="PANTHER" id="PTHR30061:SF50">
    <property type="entry name" value="MALTOSE_MALTODEXTRIN-BINDING PERIPLASMIC PROTEIN"/>
    <property type="match status" value="1"/>
</dbReference>
<dbReference type="GO" id="GO:0055052">
    <property type="term" value="C:ATP-binding cassette (ABC) transporter complex, substrate-binding subunit-containing"/>
    <property type="evidence" value="ECO:0007669"/>
    <property type="project" value="TreeGrafter"/>
</dbReference>
<evidence type="ECO:0000256" key="3">
    <source>
        <dbReference type="ARBA" id="ARBA00022729"/>
    </source>
</evidence>
<dbReference type="EMBL" id="BMFR01000005">
    <property type="protein sequence ID" value="GGG72829.1"/>
    <property type="molecule type" value="Genomic_DNA"/>
</dbReference>
<comment type="caution">
    <text evidence="4">The sequence shown here is derived from an EMBL/GenBank/DDBJ whole genome shotgun (WGS) entry which is preliminary data.</text>
</comment>
<dbReference type="GO" id="GO:1901982">
    <property type="term" value="F:maltose binding"/>
    <property type="evidence" value="ECO:0007669"/>
    <property type="project" value="TreeGrafter"/>
</dbReference>
<organism evidence="4 5">
    <name type="scientific">Virgibacillus oceani</name>
    <dbReference type="NCBI Taxonomy" id="1479511"/>
    <lineage>
        <taxon>Bacteria</taxon>
        <taxon>Bacillati</taxon>
        <taxon>Bacillota</taxon>
        <taxon>Bacilli</taxon>
        <taxon>Bacillales</taxon>
        <taxon>Bacillaceae</taxon>
        <taxon>Virgibacillus</taxon>
    </lineage>
</organism>
<name>A0A917HAC8_9BACI</name>
<reference evidence="4" key="2">
    <citation type="submission" date="2020-09" db="EMBL/GenBank/DDBJ databases">
        <authorList>
            <person name="Sun Q."/>
            <person name="Zhou Y."/>
        </authorList>
    </citation>
    <scope>NUCLEOTIDE SEQUENCE</scope>
    <source>
        <strain evidence="4">CGMCC 1.12754</strain>
    </source>
</reference>
<dbReference type="RefSeq" id="WP_188454919.1">
    <property type="nucleotide sequence ID" value="NZ_BMFR01000005.1"/>
</dbReference>
<dbReference type="PANTHER" id="PTHR30061">
    <property type="entry name" value="MALTOSE-BINDING PERIPLASMIC PROTEIN"/>
    <property type="match status" value="1"/>
</dbReference>
<gene>
    <name evidence="4" type="ORF">GCM10011398_16530</name>
</gene>
<protein>
    <submittedName>
        <fullName evidence="4">ABC transporter substrate-binding protein</fullName>
    </submittedName>
</protein>
<dbReference type="CDD" id="cd14748">
    <property type="entry name" value="PBP2_UgpB"/>
    <property type="match status" value="1"/>
</dbReference>
<accession>A0A917HAC8</accession>
<dbReference type="GO" id="GO:0042956">
    <property type="term" value="P:maltodextrin transmembrane transport"/>
    <property type="evidence" value="ECO:0007669"/>
    <property type="project" value="TreeGrafter"/>
</dbReference>
<dbReference type="GO" id="GO:0015768">
    <property type="term" value="P:maltose transport"/>
    <property type="evidence" value="ECO:0007669"/>
    <property type="project" value="TreeGrafter"/>
</dbReference>
<dbReference type="Pfam" id="PF13416">
    <property type="entry name" value="SBP_bac_8"/>
    <property type="match status" value="1"/>
</dbReference>
<dbReference type="Proteomes" id="UP000622860">
    <property type="component" value="Unassembled WGS sequence"/>
</dbReference>
<evidence type="ECO:0000256" key="1">
    <source>
        <dbReference type="ARBA" id="ARBA00008520"/>
    </source>
</evidence>
<dbReference type="AlphaFoldDB" id="A0A917HAC8"/>
<reference evidence="4" key="1">
    <citation type="journal article" date="2014" name="Int. J. Syst. Evol. Microbiol.">
        <title>Complete genome sequence of Corynebacterium casei LMG S-19264T (=DSM 44701T), isolated from a smear-ripened cheese.</title>
        <authorList>
            <consortium name="US DOE Joint Genome Institute (JGI-PGF)"/>
            <person name="Walter F."/>
            <person name="Albersmeier A."/>
            <person name="Kalinowski J."/>
            <person name="Ruckert C."/>
        </authorList>
    </citation>
    <scope>NUCLEOTIDE SEQUENCE</scope>
    <source>
        <strain evidence="4">CGMCC 1.12754</strain>
    </source>
</reference>
<keyword evidence="5" id="KW-1185">Reference proteome</keyword>
<sequence length="451" mass="50748">MRKNKLFVVLVSLFTLVILMAGCKGTGPEGESAGAESEETESGKTVIDFWVSWGDSKADWFNKWIDKYNASQDEVEVKATFIAGDAWEQRVKAAQAAGTGPDVMTMNYGSIVFSAQQGKIQPLDEYVDPAIFEDLHDFANEFVSFDGKHYAYPFNAEPGSILLYRKDFFEEAGLDPEQPPETWDELIEYGKKLSKDGRYGLTAAGNTNDLAWSHWGLQAMTGQLPISDDWSKATINNEGYKKLFKFWKTLYDEGIFPKQQPGMYTEIQPLVDGRTAMMFNGSFTFDALRNEYADVVDKIGVAPLPTPDGNYKQPTSAMGGWTFVVDGNSKHPEEAAKFIEWFLAGDPEIMVDFFELSNFSSFTGRKSVDEALKDHPEASNDEWRKILLEKVIPYAVPEPIHAWEISLAYANALERVYLQGQDIDESLKQAEKEINDYIETNDYAGTNPRLQ</sequence>
<dbReference type="InterPro" id="IPR006059">
    <property type="entry name" value="SBP"/>
</dbReference>
<dbReference type="SUPFAM" id="SSF53850">
    <property type="entry name" value="Periplasmic binding protein-like II"/>
    <property type="match status" value="1"/>
</dbReference>